<organism evidence="1 2">
    <name type="scientific">Candidatus Desulfosporosinus infrequens</name>
    <dbReference type="NCBI Taxonomy" id="2043169"/>
    <lineage>
        <taxon>Bacteria</taxon>
        <taxon>Bacillati</taxon>
        <taxon>Bacillota</taxon>
        <taxon>Clostridia</taxon>
        <taxon>Eubacteriales</taxon>
        <taxon>Desulfitobacteriaceae</taxon>
        <taxon>Desulfosporosinus</taxon>
    </lineage>
</organism>
<evidence type="ECO:0000313" key="2">
    <source>
        <dbReference type="Proteomes" id="UP000238916"/>
    </source>
</evidence>
<evidence type="ECO:0000313" key="1">
    <source>
        <dbReference type="EMBL" id="SPF46967.1"/>
    </source>
</evidence>
<reference evidence="2" key="1">
    <citation type="submission" date="2018-02" db="EMBL/GenBank/DDBJ databases">
        <authorList>
            <person name="Hausmann B."/>
        </authorList>
    </citation>
    <scope>NUCLEOTIDE SEQUENCE [LARGE SCALE GENOMIC DNA]</scope>
    <source>
        <strain evidence="2">Peat soil MAG SbF1</strain>
    </source>
</reference>
<dbReference type="EMBL" id="OMOF01000306">
    <property type="protein sequence ID" value="SPF46967.1"/>
    <property type="molecule type" value="Genomic_DNA"/>
</dbReference>
<protein>
    <submittedName>
        <fullName evidence="1">Uncharacterized protein</fullName>
    </submittedName>
</protein>
<name>A0A2U3L505_9FIRM</name>
<sequence>MNSDFSQECKKALRLYKDMYLKAFILMYLHPRLTHLVKSEP</sequence>
<proteinExistence type="predicted"/>
<gene>
    <name evidence="1" type="ORF">SBF1_3740017</name>
</gene>
<dbReference type="Proteomes" id="UP000238916">
    <property type="component" value="Unassembled WGS sequence"/>
</dbReference>
<dbReference type="AlphaFoldDB" id="A0A2U3L505"/>
<accession>A0A2U3L505</accession>